<accession>A0A1G2SGL4</accession>
<gene>
    <name evidence="3" type="ORF">A2937_02720</name>
</gene>
<name>A0A1G2SGL4_9BACT</name>
<reference evidence="3 4" key="1">
    <citation type="journal article" date="2016" name="Nat. Commun.">
        <title>Thousands of microbial genomes shed light on interconnected biogeochemical processes in an aquifer system.</title>
        <authorList>
            <person name="Anantharaman K."/>
            <person name="Brown C.T."/>
            <person name="Hug L.A."/>
            <person name="Sharon I."/>
            <person name="Castelle C.J."/>
            <person name="Probst A.J."/>
            <person name="Thomas B.C."/>
            <person name="Singh A."/>
            <person name="Wilkins M.J."/>
            <person name="Karaoz U."/>
            <person name="Brodie E.L."/>
            <person name="Williams K.H."/>
            <person name="Hubbard S.S."/>
            <person name="Banfield J.F."/>
        </authorList>
    </citation>
    <scope>NUCLEOTIDE SEQUENCE [LARGE SCALE GENOMIC DNA]</scope>
</reference>
<evidence type="ECO:0000313" key="3">
    <source>
        <dbReference type="EMBL" id="OHA84084.1"/>
    </source>
</evidence>
<feature type="domain" description="GIY-YIG" evidence="2">
    <location>
        <begin position="1"/>
        <end position="77"/>
    </location>
</feature>
<dbReference type="Pfam" id="PF01541">
    <property type="entry name" value="GIY-YIG"/>
    <property type="match status" value="1"/>
</dbReference>
<evidence type="ECO:0000256" key="1">
    <source>
        <dbReference type="ARBA" id="ARBA00007435"/>
    </source>
</evidence>
<comment type="caution">
    <text evidence="3">The sequence shown here is derived from an EMBL/GenBank/DDBJ whole genome shotgun (WGS) entry which is preliminary data.</text>
</comment>
<evidence type="ECO:0000259" key="2">
    <source>
        <dbReference type="PROSITE" id="PS50164"/>
    </source>
</evidence>
<dbReference type="Gene3D" id="3.40.1440.10">
    <property type="entry name" value="GIY-YIG endonuclease"/>
    <property type="match status" value="1"/>
</dbReference>
<dbReference type="InterPro" id="IPR050190">
    <property type="entry name" value="UPF0213_domain"/>
</dbReference>
<protein>
    <recommendedName>
        <fullName evidence="2">GIY-YIG domain-containing protein</fullName>
    </recommendedName>
</protein>
<evidence type="ECO:0000313" key="4">
    <source>
        <dbReference type="Proteomes" id="UP000177987"/>
    </source>
</evidence>
<dbReference type="SUPFAM" id="SSF82771">
    <property type="entry name" value="GIY-YIG endonuclease"/>
    <property type="match status" value="1"/>
</dbReference>
<dbReference type="AlphaFoldDB" id="A0A1G2SGL4"/>
<dbReference type="Proteomes" id="UP000177987">
    <property type="component" value="Unassembled WGS sequence"/>
</dbReference>
<dbReference type="EMBL" id="MHUW01000007">
    <property type="protein sequence ID" value="OHA84084.1"/>
    <property type="molecule type" value="Genomic_DNA"/>
</dbReference>
<dbReference type="PANTHER" id="PTHR34477:SF1">
    <property type="entry name" value="UPF0213 PROTEIN YHBQ"/>
    <property type="match status" value="1"/>
</dbReference>
<organism evidence="3 4">
    <name type="scientific">Candidatus Yonathbacteria bacterium RIFCSPLOWO2_01_FULL_47_33b</name>
    <dbReference type="NCBI Taxonomy" id="1802727"/>
    <lineage>
        <taxon>Bacteria</taxon>
        <taxon>Candidatus Yonathiibacteriota</taxon>
    </lineage>
</organism>
<dbReference type="STRING" id="1802727.A2937_02720"/>
<dbReference type="InterPro" id="IPR035901">
    <property type="entry name" value="GIY-YIG_endonuc_sf"/>
</dbReference>
<dbReference type="PROSITE" id="PS50164">
    <property type="entry name" value="GIY_YIG"/>
    <property type="match status" value="1"/>
</dbReference>
<comment type="similarity">
    <text evidence="1">Belongs to the UPF0213 family.</text>
</comment>
<proteinExistence type="inferred from homology"/>
<sequence length="86" mass="9888">MPYFVYILECSDGSLYTGSTNDLEKRLHKHNHLKSGAHYTKIRRPVVLRYSETVETFAESRAREGEIKRLSKEEKLSLIKLGTCAS</sequence>
<dbReference type="PANTHER" id="PTHR34477">
    <property type="entry name" value="UPF0213 PROTEIN YHBQ"/>
    <property type="match status" value="1"/>
</dbReference>
<dbReference type="InterPro" id="IPR000305">
    <property type="entry name" value="GIY-YIG_endonuc"/>
</dbReference>
<dbReference type="CDD" id="cd10456">
    <property type="entry name" value="GIY-YIG_UPF0213"/>
    <property type="match status" value="1"/>
</dbReference>